<dbReference type="KEGG" id="cdev:CIGN_0205"/>
<gene>
    <name evidence="1" type="ORF">CIGN_0205</name>
</gene>
<accession>A0A381D7D4</accession>
<evidence type="ECO:0000313" key="1">
    <source>
        <dbReference type="EMBL" id="ARQ98525.1"/>
    </source>
</evidence>
<dbReference type="EMBL" id="CP018788">
    <property type="protein sequence ID" value="ARQ98525.1"/>
    <property type="molecule type" value="Genomic_DNA"/>
</dbReference>
<protein>
    <submittedName>
        <fullName evidence="1">Uncharacterized protein</fullName>
    </submittedName>
</protein>
<reference evidence="1 2" key="1">
    <citation type="journal article" date="2017" name="Genome Biol. Evol.">
        <title>Comparative Genomic Analysis Identifies a Campylobacter Clade Deficient in Selenium Metabolism.</title>
        <authorList>
            <person name="Miller W.G."/>
            <person name="Yee E."/>
            <person name="Lopes B.S."/>
            <person name="Chapman M.H."/>
            <person name="Huynh S."/>
            <person name="Bono J.L."/>
            <person name="Parker C.T."/>
            <person name="Strachan N.J.C."/>
            <person name="Forbes K.J."/>
        </authorList>
    </citation>
    <scope>NUCLEOTIDE SEQUENCE [LARGE SCALE GENOMIC DNA]</scope>
    <source>
        <strain evidence="1 2">NCTC 13003</strain>
    </source>
</reference>
<name>A0A1X9SQM9_9BACT</name>
<dbReference type="Proteomes" id="UP000194309">
    <property type="component" value="Chromosome"/>
</dbReference>
<keyword evidence="2" id="KW-1185">Reference proteome</keyword>
<dbReference type="OrthoDB" id="6689728at2"/>
<proteinExistence type="predicted"/>
<sequence>MAESHVISALVAKHADLQGKIKSYQEAIKEERDEISTISKSIKIFDPNYDLRKIALKKTRERYFKHKELTKLVIEHIKSNDNVDINELTEYVMKAKALSQELHKSIYGGIYTVLENLVRQYIIECRVINDAKQYRIKILNA</sequence>
<organism evidence="1 2">
    <name type="scientific">Campylobacter devanensis</name>
    <dbReference type="NCBI Taxonomy" id="3161138"/>
    <lineage>
        <taxon>Bacteria</taxon>
        <taxon>Pseudomonadati</taxon>
        <taxon>Campylobacterota</taxon>
        <taxon>Epsilonproteobacteria</taxon>
        <taxon>Campylobacterales</taxon>
        <taxon>Campylobacteraceae</taxon>
        <taxon>Campylobacter</taxon>
    </lineage>
</organism>
<accession>A0A1X9SQM9</accession>
<dbReference type="AlphaFoldDB" id="A0A1X9SQM9"/>
<evidence type="ECO:0000313" key="2">
    <source>
        <dbReference type="Proteomes" id="UP000194309"/>
    </source>
</evidence>